<comment type="caution">
    <text evidence="13">The sequence shown here is derived from an EMBL/GenBank/DDBJ whole genome shotgun (WGS) entry which is preliminary data.</text>
</comment>
<dbReference type="InterPro" id="IPR037682">
    <property type="entry name" value="TonB_C"/>
</dbReference>
<comment type="subcellular location">
    <subcellularLocation>
        <location evidence="1">Cell inner membrane</location>
        <topology evidence="1">Single-pass membrane protein</topology>
        <orientation evidence="1">Periplasmic side</orientation>
    </subcellularLocation>
</comment>
<dbReference type="PANTHER" id="PTHR33446">
    <property type="entry name" value="PROTEIN TONB-RELATED"/>
    <property type="match status" value="1"/>
</dbReference>
<evidence type="ECO:0000256" key="3">
    <source>
        <dbReference type="ARBA" id="ARBA00022448"/>
    </source>
</evidence>
<keyword evidence="14" id="KW-1185">Reference proteome</keyword>
<evidence type="ECO:0000256" key="2">
    <source>
        <dbReference type="ARBA" id="ARBA00006555"/>
    </source>
</evidence>
<dbReference type="GO" id="GO:0098797">
    <property type="term" value="C:plasma membrane protein complex"/>
    <property type="evidence" value="ECO:0007669"/>
    <property type="project" value="TreeGrafter"/>
</dbReference>
<evidence type="ECO:0000256" key="9">
    <source>
        <dbReference type="ARBA" id="ARBA00023136"/>
    </source>
</evidence>
<comment type="similarity">
    <text evidence="2">Belongs to the TonB family.</text>
</comment>
<evidence type="ECO:0000256" key="6">
    <source>
        <dbReference type="ARBA" id="ARBA00022692"/>
    </source>
</evidence>
<organism evidence="13 14">
    <name type="scientific">Sphingomonas tagetis</name>
    <dbReference type="NCBI Taxonomy" id="2949092"/>
    <lineage>
        <taxon>Bacteria</taxon>
        <taxon>Pseudomonadati</taxon>
        <taxon>Pseudomonadota</taxon>
        <taxon>Alphaproteobacteria</taxon>
        <taxon>Sphingomonadales</taxon>
        <taxon>Sphingomonadaceae</taxon>
        <taxon>Sphingomonas</taxon>
    </lineage>
</organism>
<dbReference type="PANTHER" id="PTHR33446:SF2">
    <property type="entry name" value="PROTEIN TONB"/>
    <property type="match status" value="1"/>
</dbReference>
<keyword evidence="6 11" id="KW-0812">Transmembrane</keyword>
<sequence length="168" mass="17877">MKLDDELPDRGSGAPVRPGGGNGIAALVFVAVLVIGGALAYIFTQSESRWYGSPIDADVPEREPRPTAETGQSGKLRPAGSPQNWVTDDDYPPEALRQGWQGTVGFTLEVGPNGRPHACHVTTSSGTKLLDDAACALLMKRARFVPARDGTGNAVSAKFSSRFTWRIP</sequence>
<dbReference type="SUPFAM" id="SSF74653">
    <property type="entry name" value="TolA/TonB C-terminal domain"/>
    <property type="match status" value="1"/>
</dbReference>
<dbReference type="EMBL" id="JAMLDX010000004">
    <property type="protein sequence ID" value="MCP3730248.1"/>
    <property type="molecule type" value="Genomic_DNA"/>
</dbReference>
<keyword evidence="4" id="KW-1003">Cell membrane</keyword>
<reference evidence="13" key="1">
    <citation type="submission" date="2022-05" db="EMBL/GenBank/DDBJ databases">
        <title>Sphingomonas sp. strain MG17 Genome sequencing and assembly.</title>
        <authorList>
            <person name="Kim I."/>
        </authorList>
    </citation>
    <scope>NUCLEOTIDE SEQUENCE</scope>
    <source>
        <strain evidence="13">MG17</strain>
    </source>
</reference>
<feature type="domain" description="TonB C-terminal" evidence="12">
    <location>
        <begin position="76"/>
        <end position="168"/>
    </location>
</feature>
<name>A0A9X2HMV3_9SPHN</name>
<keyword evidence="5" id="KW-0997">Cell inner membrane</keyword>
<dbReference type="InterPro" id="IPR051045">
    <property type="entry name" value="TonB-dependent_transducer"/>
</dbReference>
<feature type="region of interest" description="Disordered" evidence="10">
    <location>
        <begin position="54"/>
        <end position="90"/>
    </location>
</feature>
<dbReference type="GO" id="GO:0055085">
    <property type="term" value="P:transmembrane transport"/>
    <property type="evidence" value="ECO:0007669"/>
    <property type="project" value="InterPro"/>
</dbReference>
<dbReference type="GO" id="GO:0015031">
    <property type="term" value="P:protein transport"/>
    <property type="evidence" value="ECO:0007669"/>
    <property type="project" value="UniProtKB-KW"/>
</dbReference>
<dbReference type="AlphaFoldDB" id="A0A9X2HMV3"/>
<evidence type="ECO:0000256" key="4">
    <source>
        <dbReference type="ARBA" id="ARBA00022475"/>
    </source>
</evidence>
<dbReference type="RefSeq" id="WP_254292359.1">
    <property type="nucleotide sequence ID" value="NZ_JAMLDX010000004.1"/>
</dbReference>
<dbReference type="GO" id="GO:0031992">
    <property type="term" value="F:energy transducer activity"/>
    <property type="evidence" value="ECO:0007669"/>
    <property type="project" value="TreeGrafter"/>
</dbReference>
<dbReference type="PROSITE" id="PS52015">
    <property type="entry name" value="TONB_CTD"/>
    <property type="match status" value="1"/>
</dbReference>
<evidence type="ECO:0000256" key="8">
    <source>
        <dbReference type="ARBA" id="ARBA00022989"/>
    </source>
</evidence>
<keyword evidence="9 11" id="KW-0472">Membrane</keyword>
<evidence type="ECO:0000256" key="1">
    <source>
        <dbReference type="ARBA" id="ARBA00004383"/>
    </source>
</evidence>
<proteinExistence type="inferred from homology"/>
<protein>
    <submittedName>
        <fullName evidence="13">Energy transducer TonB</fullName>
    </submittedName>
</protein>
<gene>
    <name evidence="13" type="ORF">M9978_07375</name>
</gene>
<evidence type="ECO:0000256" key="5">
    <source>
        <dbReference type="ARBA" id="ARBA00022519"/>
    </source>
</evidence>
<dbReference type="Proteomes" id="UP001139451">
    <property type="component" value="Unassembled WGS sequence"/>
</dbReference>
<evidence type="ECO:0000259" key="12">
    <source>
        <dbReference type="PROSITE" id="PS52015"/>
    </source>
</evidence>
<evidence type="ECO:0000256" key="10">
    <source>
        <dbReference type="SAM" id="MobiDB-lite"/>
    </source>
</evidence>
<accession>A0A9X2HMV3</accession>
<dbReference type="Pfam" id="PF03544">
    <property type="entry name" value="TonB_C"/>
    <property type="match status" value="1"/>
</dbReference>
<dbReference type="InterPro" id="IPR006260">
    <property type="entry name" value="TonB/TolA_C"/>
</dbReference>
<evidence type="ECO:0000313" key="13">
    <source>
        <dbReference type="EMBL" id="MCP3730248.1"/>
    </source>
</evidence>
<feature type="transmembrane region" description="Helical" evidence="11">
    <location>
        <begin position="20"/>
        <end position="43"/>
    </location>
</feature>
<evidence type="ECO:0000256" key="7">
    <source>
        <dbReference type="ARBA" id="ARBA00022927"/>
    </source>
</evidence>
<keyword evidence="7" id="KW-0653">Protein transport</keyword>
<dbReference type="Gene3D" id="3.30.1150.10">
    <property type="match status" value="1"/>
</dbReference>
<evidence type="ECO:0000313" key="14">
    <source>
        <dbReference type="Proteomes" id="UP001139451"/>
    </source>
</evidence>
<dbReference type="NCBIfam" id="TIGR01352">
    <property type="entry name" value="tonB_Cterm"/>
    <property type="match status" value="1"/>
</dbReference>
<evidence type="ECO:0000256" key="11">
    <source>
        <dbReference type="SAM" id="Phobius"/>
    </source>
</evidence>
<keyword evidence="3" id="KW-0813">Transport</keyword>
<keyword evidence="8 11" id="KW-1133">Transmembrane helix</keyword>